<evidence type="ECO:0008006" key="4">
    <source>
        <dbReference type="Google" id="ProtNLM"/>
    </source>
</evidence>
<name>A0ABV5CJP0_9ACTN</name>
<reference evidence="2 3" key="1">
    <citation type="submission" date="2024-04" db="EMBL/GenBank/DDBJ databases">
        <title>Polymorphospora sp. isolated from Baiyangdian Lake in Xiong'an New Area.</title>
        <authorList>
            <person name="Zhang X."/>
            <person name="Liu J."/>
        </authorList>
    </citation>
    <scope>NUCLEOTIDE SEQUENCE [LARGE SCALE GENOMIC DNA]</scope>
    <source>
        <strain evidence="2 3">2-325</strain>
    </source>
</reference>
<organism evidence="2 3">
    <name type="scientific">Polymorphospora lycopeni</name>
    <dbReference type="NCBI Taxonomy" id="3140240"/>
    <lineage>
        <taxon>Bacteria</taxon>
        <taxon>Bacillati</taxon>
        <taxon>Actinomycetota</taxon>
        <taxon>Actinomycetes</taxon>
        <taxon>Micromonosporales</taxon>
        <taxon>Micromonosporaceae</taxon>
        <taxon>Polymorphospora</taxon>
    </lineage>
</organism>
<protein>
    <recommendedName>
        <fullName evidence="4">WXG100 family type VII secretion target</fullName>
    </recommendedName>
</protein>
<accession>A0ABV5CJP0</accession>
<dbReference type="RefSeq" id="WP_375733017.1">
    <property type="nucleotide sequence ID" value="NZ_JBCGDC010000007.1"/>
</dbReference>
<sequence>MGNNPVTRYVFNLDDINGTGMSLIRAAGTLGGTADSVRAAGRACETLPNVGPGIAQQTTTLARALDALERSLGAEGRWLSATAGRLAAVDAGVWAGASVAKIHRALRDGGGESGRHRKTGRLGRVTAVAADLFGEDVTGSKLPDIAARYYEAAKRLRDMSQRLPKPGAPPTPARRPAAPDLAERLAGDGRGLNRLKRGGTMMVPVVGSGAMTLADIKQWRTQEHDGLRGGFEKLRDSAAVTASLMHLGTDVLNVVPGAGTLADKGLDGIIFVALDGPVMLMDGADYLLFEKGNDIVHIVGNAGGSVLKGAADVAGAAAKSIAPAPVLNGLRSIGGLLP</sequence>
<evidence type="ECO:0000313" key="3">
    <source>
        <dbReference type="Proteomes" id="UP001582793"/>
    </source>
</evidence>
<dbReference type="EMBL" id="JBCGDC010000007">
    <property type="protein sequence ID" value="MFB6392219.1"/>
    <property type="molecule type" value="Genomic_DNA"/>
</dbReference>
<dbReference type="Proteomes" id="UP001582793">
    <property type="component" value="Unassembled WGS sequence"/>
</dbReference>
<gene>
    <name evidence="2" type="ORF">AAFH96_03745</name>
</gene>
<proteinExistence type="predicted"/>
<comment type="caution">
    <text evidence="2">The sequence shown here is derived from an EMBL/GenBank/DDBJ whole genome shotgun (WGS) entry which is preliminary data.</text>
</comment>
<keyword evidence="3" id="KW-1185">Reference proteome</keyword>
<evidence type="ECO:0000313" key="2">
    <source>
        <dbReference type="EMBL" id="MFB6392219.1"/>
    </source>
</evidence>
<feature type="region of interest" description="Disordered" evidence="1">
    <location>
        <begin position="160"/>
        <end position="179"/>
    </location>
</feature>
<evidence type="ECO:0000256" key="1">
    <source>
        <dbReference type="SAM" id="MobiDB-lite"/>
    </source>
</evidence>